<sequence length="157" mass="16948">MWLSECRGNRATNQRPRSETVSPPQTITLKEGHRAADAGGMETRSLVVTRPRVGRRLIAVAAALFALLWGAVVPGPEVLAAGAVPSRPAAAADQEGLRALFGSENRLIRTDERVVAVTFNAAWNDAGLTGILGDLERRHAPATFFLTGTFADRHPRW</sequence>
<evidence type="ECO:0000256" key="2">
    <source>
        <dbReference type="SAM" id="Phobius"/>
    </source>
</evidence>
<gene>
    <name evidence="4" type="ORF">WKI71_42275</name>
</gene>
<dbReference type="SUPFAM" id="SSF88713">
    <property type="entry name" value="Glycoside hydrolase/deacetylase"/>
    <property type="match status" value="1"/>
</dbReference>
<feature type="compositionally biased region" description="Polar residues" evidence="1">
    <location>
        <begin position="10"/>
        <end position="24"/>
    </location>
</feature>
<dbReference type="Pfam" id="PF01522">
    <property type="entry name" value="Polysacc_deac_1"/>
    <property type="match status" value="1"/>
</dbReference>
<feature type="region of interest" description="Disordered" evidence="1">
    <location>
        <begin position="1"/>
        <end position="24"/>
    </location>
</feature>
<name>A0ABU8UVE3_9ACTN</name>
<accession>A0ABU8UVE3</accession>
<feature type="domain" description="NodB homology" evidence="3">
    <location>
        <begin position="113"/>
        <end position="157"/>
    </location>
</feature>
<evidence type="ECO:0000313" key="5">
    <source>
        <dbReference type="Proteomes" id="UP001376459"/>
    </source>
</evidence>
<dbReference type="Gene3D" id="3.20.20.370">
    <property type="entry name" value="Glycoside hydrolase/deacetylase"/>
    <property type="match status" value="1"/>
</dbReference>
<keyword evidence="2" id="KW-1133">Transmembrane helix</keyword>
<dbReference type="PROSITE" id="PS51677">
    <property type="entry name" value="NODB"/>
    <property type="match status" value="1"/>
</dbReference>
<feature type="transmembrane region" description="Helical" evidence="2">
    <location>
        <begin position="53"/>
        <end position="72"/>
    </location>
</feature>
<keyword evidence="5" id="KW-1185">Reference proteome</keyword>
<proteinExistence type="predicted"/>
<evidence type="ECO:0000313" key="4">
    <source>
        <dbReference type="EMBL" id="MEJ8672562.1"/>
    </source>
</evidence>
<organism evidence="4 5">
    <name type="scientific">Streptomyces machairae</name>
    <dbReference type="NCBI Taxonomy" id="3134109"/>
    <lineage>
        <taxon>Bacteria</taxon>
        <taxon>Bacillati</taxon>
        <taxon>Actinomycetota</taxon>
        <taxon>Actinomycetes</taxon>
        <taxon>Kitasatosporales</taxon>
        <taxon>Streptomycetaceae</taxon>
        <taxon>Streptomyces</taxon>
    </lineage>
</organism>
<reference evidence="4 5" key="1">
    <citation type="submission" date="2024-03" db="EMBL/GenBank/DDBJ databases">
        <title>Novel Streptomyces species of biotechnological and ecological value are a feature of Machair soil.</title>
        <authorList>
            <person name="Prole J.R."/>
            <person name="Goodfellow M."/>
            <person name="Allenby N."/>
            <person name="Ward A.C."/>
        </authorList>
    </citation>
    <scope>NUCLEOTIDE SEQUENCE [LARGE SCALE GENOMIC DNA]</scope>
    <source>
        <strain evidence="4 5">MS1.AVA.1</strain>
    </source>
</reference>
<keyword evidence="2" id="KW-0472">Membrane</keyword>
<keyword evidence="2" id="KW-0812">Transmembrane</keyword>
<dbReference type="InterPro" id="IPR002509">
    <property type="entry name" value="NODB_dom"/>
</dbReference>
<protein>
    <submittedName>
        <fullName evidence="4">Polysaccharide deacetylase family protein</fullName>
    </submittedName>
</protein>
<dbReference type="EMBL" id="JBBKAK010000001">
    <property type="protein sequence ID" value="MEJ8672562.1"/>
    <property type="molecule type" value="Genomic_DNA"/>
</dbReference>
<comment type="caution">
    <text evidence="4">The sequence shown here is derived from an EMBL/GenBank/DDBJ whole genome shotgun (WGS) entry which is preliminary data.</text>
</comment>
<evidence type="ECO:0000259" key="3">
    <source>
        <dbReference type="PROSITE" id="PS51677"/>
    </source>
</evidence>
<evidence type="ECO:0000256" key="1">
    <source>
        <dbReference type="SAM" id="MobiDB-lite"/>
    </source>
</evidence>
<dbReference type="InterPro" id="IPR011330">
    <property type="entry name" value="Glyco_hydro/deAcase_b/a-brl"/>
</dbReference>
<dbReference type="Proteomes" id="UP001376459">
    <property type="component" value="Unassembled WGS sequence"/>
</dbReference>